<keyword evidence="1" id="KW-0540">Nuclease</keyword>
<dbReference type="Pfam" id="PF01966">
    <property type="entry name" value="HD"/>
    <property type="match status" value="1"/>
</dbReference>
<dbReference type="Proteomes" id="UP000027980">
    <property type="component" value="Chromosome"/>
</dbReference>
<dbReference type="PANTHER" id="PTHR37294:SF1">
    <property type="entry name" value="3'-5' EXORIBONUCLEASE YHAM"/>
    <property type="match status" value="1"/>
</dbReference>
<dbReference type="NCBIfam" id="NF010007">
    <property type="entry name" value="PRK13480.1"/>
    <property type="match status" value="1"/>
</dbReference>
<dbReference type="KEGG" id="tap:GZ22_04790"/>
<dbReference type="GO" id="GO:0003676">
    <property type="term" value="F:nucleic acid binding"/>
    <property type="evidence" value="ECO:0007669"/>
    <property type="project" value="InterPro"/>
</dbReference>
<dbReference type="OrthoDB" id="9778453at2"/>
<keyword evidence="3 5" id="KW-0269">Exonuclease</keyword>
<dbReference type="AlphaFoldDB" id="A0A075LH59"/>
<name>A0A075LH59_9BACI</name>
<evidence type="ECO:0000259" key="4">
    <source>
        <dbReference type="PROSITE" id="PS51831"/>
    </source>
</evidence>
<dbReference type="Gene3D" id="2.40.50.140">
    <property type="entry name" value="Nucleic acid-binding proteins"/>
    <property type="match status" value="1"/>
</dbReference>
<evidence type="ECO:0000313" key="5">
    <source>
        <dbReference type="EMBL" id="AIF66015.1"/>
    </source>
</evidence>
<sequence length="315" mass="35897">MKKGIGYYQVGDKFDSFLLIKQADKAIASNGKAFMTLILGDDTGDIEAKLWDASPADEQRYHANQVIKVQGEVNAFRGRLQLKIQAIRVAEPTDGVHAHDFVKRAPLTKEQLLEELTSFIFEMENPNFQRITRYFLSNYQEQLLVYPAAVRNHHEFVSGLAFHVVSMLRIARELKNLYPEINKDLLYAGIILHDIGKVRELSGATSPTYTVEGKLLGHISIMSDEIAQAARELQIETEEVMILQHMILSHHGKGEWGSPKPPLVREAELLHMIDMIDAKMNTLQRVMDKVAPGDFSERVFSLENRSFYKPTFERE</sequence>
<dbReference type="InterPro" id="IPR012340">
    <property type="entry name" value="NA-bd_OB-fold"/>
</dbReference>
<dbReference type="SUPFAM" id="SSF50249">
    <property type="entry name" value="Nucleic acid-binding proteins"/>
    <property type="match status" value="1"/>
</dbReference>
<dbReference type="GO" id="GO:0031125">
    <property type="term" value="P:rRNA 3'-end processing"/>
    <property type="evidence" value="ECO:0007669"/>
    <property type="project" value="TreeGrafter"/>
</dbReference>
<keyword evidence="2" id="KW-0378">Hydrolase</keyword>
<dbReference type="GO" id="GO:0004527">
    <property type="term" value="F:exonuclease activity"/>
    <property type="evidence" value="ECO:0007669"/>
    <property type="project" value="UniProtKB-KW"/>
</dbReference>
<feature type="domain" description="HD" evidence="4">
    <location>
        <begin position="163"/>
        <end position="279"/>
    </location>
</feature>
<dbReference type="PROSITE" id="PS51831">
    <property type="entry name" value="HD"/>
    <property type="match status" value="1"/>
</dbReference>
<dbReference type="Pfam" id="PF01336">
    <property type="entry name" value="tRNA_anti-codon"/>
    <property type="match status" value="1"/>
</dbReference>
<evidence type="ECO:0000256" key="1">
    <source>
        <dbReference type="ARBA" id="ARBA00022722"/>
    </source>
</evidence>
<evidence type="ECO:0000256" key="3">
    <source>
        <dbReference type="ARBA" id="ARBA00022839"/>
    </source>
</evidence>
<evidence type="ECO:0000256" key="2">
    <source>
        <dbReference type="ARBA" id="ARBA00022801"/>
    </source>
</evidence>
<dbReference type="CDD" id="cd04492">
    <property type="entry name" value="YhaM_OBF_like"/>
    <property type="match status" value="1"/>
</dbReference>
<dbReference type="InterPro" id="IPR004365">
    <property type="entry name" value="NA-bd_OB_tRNA"/>
</dbReference>
<dbReference type="GeneID" id="34221674"/>
<dbReference type="Gene3D" id="1.10.3210.10">
    <property type="entry name" value="Hypothetical protein af1432"/>
    <property type="match status" value="1"/>
</dbReference>
<reference evidence="5 6" key="1">
    <citation type="submission" date="2014-07" db="EMBL/GenBank/DDBJ databases">
        <title>Complete genome sequence of a moderately halophilic bacterium Terribacillus aidingensis MP602, isolated from Cryptomeria fortunei in Tianmu mountain in China.</title>
        <authorList>
            <person name="Wang Y."/>
            <person name="Lu P."/>
            <person name="Zhang L."/>
        </authorList>
    </citation>
    <scope>NUCLEOTIDE SEQUENCE [LARGE SCALE GENOMIC DNA]</scope>
    <source>
        <strain evidence="5 6">MP602</strain>
    </source>
</reference>
<dbReference type="HOGENOM" id="CLU_056349_2_0_9"/>
<accession>A0A075LH59</accession>
<dbReference type="CDD" id="cd00077">
    <property type="entry name" value="HDc"/>
    <property type="match status" value="1"/>
</dbReference>
<dbReference type="PANTHER" id="PTHR37294">
    <property type="entry name" value="3'-5' EXORIBONUCLEASE YHAM"/>
    <property type="match status" value="1"/>
</dbReference>
<dbReference type="RefSeq" id="WP_038559216.1">
    <property type="nucleotide sequence ID" value="NZ_CP008876.1"/>
</dbReference>
<dbReference type="InterPro" id="IPR006674">
    <property type="entry name" value="HD_domain"/>
</dbReference>
<evidence type="ECO:0000313" key="6">
    <source>
        <dbReference type="Proteomes" id="UP000027980"/>
    </source>
</evidence>
<protein>
    <submittedName>
        <fullName evidence="5">3'-5' exonuclease</fullName>
    </submittedName>
</protein>
<dbReference type="SUPFAM" id="SSF109604">
    <property type="entry name" value="HD-domain/PDEase-like"/>
    <property type="match status" value="1"/>
</dbReference>
<organism evidence="5 6">
    <name type="scientific">Terribacillus saccharophilus</name>
    <dbReference type="NCBI Taxonomy" id="361277"/>
    <lineage>
        <taxon>Bacteria</taxon>
        <taxon>Bacillati</taxon>
        <taxon>Bacillota</taxon>
        <taxon>Bacilli</taxon>
        <taxon>Bacillales</taxon>
        <taxon>Bacillaceae</taxon>
        <taxon>Terribacillus</taxon>
    </lineage>
</organism>
<proteinExistence type="predicted"/>
<dbReference type="FunFam" id="1.10.3210.10:FF:000008">
    <property type="entry name" value="3'-5' exoribonuclease YhaM"/>
    <property type="match status" value="1"/>
</dbReference>
<dbReference type="InterPro" id="IPR003607">
    <property type="entry name" value="HD/PDEase_dom"/>
</dbReference>
<dbReference type="EMBL" id="CP008876">
    <property type="protein sequence ID" value="AIF66015.1"/>
    <property type="molecule type" value="Genomic_DNA"/>
</dbReference>
<dbReference type="InterPro" id="IPR050798">
    <property type="entry name" value="YhaM_exoribonuc/phosphodiest"/>
</dbReference>
<gene>
    <name evidence="5" type="ORF">GZ22_04790</name>
</gene>